<sequence length="302" mass="33955">MLTIEQLASFKAAYEMNSYSAAGRMINKDRATVREHVIGLEIDIAKTLFTVKGKRLEPSPAAIQLYSKAKHIIKQVADFEHSARMMYDTDLTELTILHETVLPTAFLCAIEQSIASRYQGLKLRLLHKNRLESLRLLEEGEAHFAILANQGQAFPNEKVEVTYLGVSLFSAYAHPSSSLFLNPAVSLLDLTEEMQFVSENIDVLPLNAMKHSNSHCVVSNTDLIVELLQYGGWSALNRLDAARYEKAGWVKELPLKELTRPYSVGIAFFQTYALQSNQTITDIKQLIVSQAKDYLTEKGHFC</sequence>
<dbReference type="PANTHER" id="PTHR30126">
    <property type="entry name" value="HTH-TYPE TRANSCRIPTIONAL REGULATOR"/>
    <property type="match status" value="1"/>
</dbReference>
<organism evidence="6 7">
    <name type="scientific">Vibrio crassostreae</name>
    <dbReference type="NCBI Taxonomy" id="246167"/>
    <lineage>
        <taxon>Bacteria</taxon>
        <taxon>Pseudomonadati</taxon>
        <taxon>Pseudomonadota</taxon>
        <taxon>Gammaproteobacteria</taxon>
        <taxon>Vibrionales</taxon>
        <taxon>Vibrionaceae</taxon>
        <taxon>Vibrio</taxon>
    </lineage>
</organism>
<gene>
    <name evidence="6" type="ORF">VCR4J5_200455</name>
</gene>
<reference evidence="6 7" key="1">
    <citation type="submission" date="2014-06" db="EMBL/GenBank/DDBJ databases">
        <authorList>
            <person name="Le Roux F."/>
        </authorList>
    </citation>
    <scope>NUCLEOTIDE SEQUENCE [LARGE SCALE GENOMIC DNA]</scope>
    <source>
        <strain evidence="6 7">J5-4</strain>
    </source>
</reference>
<keyword evidence="7" id="KW-1185">Reference proteome</keyword>
<protein>
    <submittedName>
        <fullName evidence="6">LysR family transcriptional regulator</fullName>
    </submittedName>
</protein>
<accession>A0ABM9QUX1</accession>
<evidence type="ECO:0000259" key="5">
    <source>
        <dbReference type="PROSITE" id="PS50931"/>
    </source>
</evidence>
<dbReference type="InterPro" id="IPR036388">
    <property type="entry name" value="WH-like_DNA-bd_sf"/>
</dbReference>
<evidence type="ECO:0000256" key="3">
    <source>
        <dbReference type="ARBA" id="ARBA00023125"/>
    </source>
</evidence>
<dbReference type="Pfam" id="PF03466">
    <property type="entry name" value="LysR_substrate"/>
    <property type="match status" value="1"/>
</dbReference>
<dbReference type="EMBL" id="CCJX01000103">
    <property type="protein sequence ID" value="CDT36789.1"/>
    <property type="molecule type" value="Genomic_DNA"/>
</dbReference>
<dbReference type="SUPFAM" id="SSF53850">
    <property type="entry name" value="Periplasmic binding protein-like II"/>
    <property type="match status" value="1"/>
</dbReference>
<dbReference type="PANTHER" id="PTHR30126:SF91">
    <property type="entry name" value="LYSR FAMILY TRANSCRIPTIONAL REGULATOR"/>
    <property type="match status" value="1"/>
</dbReference>
<dbReference type="Gene3D" id="1.10.10.10">
    <property type="entry name" value="Winged helix-like DNA-binding domain superfamily/Winged helix DNA-binding domain"/>
    <property type="match status" value="1"/>
</dbReference>
<dbReference type="SUPFAM" id="SSF46785">
    <property type="entry name" value="Winged helix' DNA-binding domain"/>
    <property type="match status" value="1"/>
</dbReference>
<evidence type="ECO:0000256" key="4">
    <source>
        <dbReference type="ARBA" id="ARBA00023163"/>
    </source>
</evidence>
<dbReference type="InterPro" id="IPR005119">
    <property type="entry name" value="LysR_subst-bd"/>
</dbReference>
<evidence type="ECO:0000256" key="2">
    <source>
        <dbReference type="ARBA" id="ARBA00023015"/>
    </source>
</evidence>
<dbReference type="Gene3D" id="3.40.190.290">
    <property type="match status" value="1"/>
</dbReference>
<keyword evidence="4" id="KW-0804">Transcription</keyword>
<dbReference type="PROSITE" id="PS50931">
    <property type="entry name" value="HTH_LYSR"/>
    <property type="match status" value="1"/>
</dbReference>
<feature type="domain" description="HTH lysR-type" evidence="5">
    <location>
        <begin position="2"/>
        <end position="59"/>
    </location>
</feature>
<keyword evidence="2" id="KW-0805">Transcription regulation</keyword>
<evidence type="ECO:0000313" key="6">
    <source>
        <dbReference type="EMBL" id="CDT36789.1"/>
    </source>
</evidence>
<proteinExistence type="inferred from homology"/>
<dbReference type="Proteomes" id="UP000049077">
    <property type="component" value="Unassembled WGS sequence"/>
</dbReference>
<dbReference type="RefSeq" id="WP_048659907.1">
    <property type="nucleotide sequence ID" value="NZ_CAWMAN010000061.1"/>
</dbReference>
<evidence type="ECO:0000256" key="1">
    <source>
        <dbReference type="ARBA" id="ARBA00009437"/>
    </source>
</evidence>
<name>A0ABM9QUX1_9VIBR</name>
<dbReference type="InterPro" id="IPR036390">
    <property type="entry name" value="WH_DNA-bd_sf"/>
</dbReference>
<dbReference type="InterPro" id="IPR000847">
    <property type="entry name" value="LysR_HTH_N"/>
</dbReference>
<keyword evidence="3" id="KW-0238">DNA-binding</keyword>
<comment type="caution">
    <text evidence="6">The sequence shown here is derived from an EMBL/GenBank/DDBJ whole genome shotgun (WGS) entry which is preliminary data.</text>
</comment>
<comment type="similarity">
    <text evidence="1">Belongs to the LysR transcriptional regulatory family.</text>
</comment>
<evidence type="ECO:0000313" key="7">
    <source>
        <dbReference type="Proteomes" id="UP000049077"/>
    </source>
</evidence>